<dbReference type="InterPro" id="IPR050437">
    <property type="entry name" value="Ribos_protein_bS1-like"/>
</dbReference>
<dbReference type="GO" id="GO:0006412">
    <property type="term" value="P:translation"/>
    <property type="evidence" value="ECO:0007669"/>
    <property type="project" value="TreeGrafter"/>
</dbReference>
<dbReference type="GO" id="GO:0003729">
    <property type="term" value="F:mRNA binding"/>
    <property type="evidence" value="ECO:0007669"/>
    <property type="project" value="TreeGrafter"/>
</dbReference>
<evidence type="ECO:0000313" key="1">
    <source>
        <dbReference type="EMBL" id="CAB4045803.1"/>
    </source>
</evidence>
<dbReference type="GO" id="GO:0003735">
    <property type="term" value="F:structural constituent of ribosome"/>
    <property type="evidence" value="ECO:0007669"/>
    <property type="project" value="TreeGrafter"/>
</dbReference>
<keyword evidence="2" id="KW-1185">Reference proteome</keyword>
<gene>
    <name evidence="1" type="ORF">PACLA_8A053520</name>
</gene>
<dbReference type="Gene3D" id="2.40.50.140">
    <property type="entry name" value="Nucleic acid-binding proteins"/>
    <property type="match status" value="1"/>
</dbReference>
<accession>A0A6S7LVM3</accession>
<dbReference type="InterPro" id="IPR012340">
    <property type="entry name" value="NA-bd_OB-fold"/>
</dbReference>
<sequence length="108" mass="12162">MAASVVYNMFKYPVVLKDWRHYNAEDSTLSFEQKIISIDDLSVNTCRVGHVTSVTPHGAFVDIGVRGHKGLLHKSEFPSSNDLETGDTYYVVCTDVDKTNKRIALRLK</sequence>
<dbReference type="PANTHER" id="PTHR10724:SF10">
    <property type="entry name" value="S1 RNA-BINDING DOMAIN-CONTAINING PROTEIN 1"/>
    <property type="match status" value="1"/>
</dbReference>
<dbReference type="Pfam" id="PF00575">
    <property type="entry name" value="S1"/>
    <property type="match status" value="1"/>
</dbReference>
<dbReference type="Proteomes" id="UP001152795">
    <property type="component" value="Unassembled WGS sequence"/>
</dbReference>
<dbReference type="SMART" id="SM00316">
    <property type="entry name" value="S1"/>
    <property type="match status" value="1"/>
</dbReference>
<name>A0A6S7LVM3_PARCT</name>
<dbReference type="SUPFAM" id="SSF50249">
    <property type="entry name" value="Nucleic acid-binding proteins"/>
    <property type="match status" value="1"/>
</dbReference>
<dbReference type="EMBL" id="CACRXK020042064">
    <property type="protein sequence ID" value="CAB4045803.1"/>
    <property type="molecule type" value="Genomic_DNA"/>
</dbReference>
<dbReference type="PROSITE" id="PS50126">
    <property type="entry name" value="S1"/>
    <property type="match status" value="1"/>
</dbReference>
<dbReference type="PANTHER" id="PTHR10724">
    <property type="entry name" value="30S RIBOSOMAL PROTEIN S1"/>
    <property type="match status" value="1"/>
</dbReference>
<dbReference type="InterPro" id="IPR003029">
    <property type="entry name" value="S1_domain"/>
</dbReference>
<protein>
    <submittedName>
        <fullName evidence="1">RNA-binding transcriptional accessory</fullName>
    </submittedName>
</protein>
<reference evidence="1" key="1">
    <citation type="submission" date="2020-04" db="EMBL/GenBank/DDBJ databases">
        <authorList>
            <person name="Alioto T."/>
            <person name="Alioto T."/>
            <person name="Gomez Garrido J."/>
        </authorList>
    </citation>
    <scope>NUCLEOTIDE SEQUENCE</scope>
    <source>
        <strain evidence="1">A484AB</strain>
    </source>
</reference>
<dbReference type="AlphaFoldDB" id="A0A6S7LVM3"/>
<proteinExistence type="predicted"/>
<evidence type="ECO:0000313" key="2">
    <source>
        <dbReference type="Proteomes" id="UP001152795"/>
    </source>
</evidence>
<organism evidence="1 2">
    <name type="scientific">Paramuricea clavata</name>
    <name type="common">Red gorgonian</name>
    <name type="synonym">Violescent sea-whip</name>
    <dbReference type="NCBI Taxonomy" id="317549"/>
    <lineage>
        <taxon>Eukaryota</taxon>
        <taxon>Metazoa</taxon>
        <taxon>Cnidaria</taxon>
        <taxon>Anthozoa</taxon>
        <taxon>Octocorallia</taxon>
        <taxon>Malacalcyonacea</taxon>
        <taxon>Plexauridae</taxon>
        <taxon>Paramuricea</taxon>
    </lineage>
</organism>
<comment type="caution">
    <text evidence="1">The sequence shown here is derived from an EMBL/GenBank/DDBJ whole genome shotgun (WGS) entry which is preliminary data.</text>
</comment>